<proteinExistence type="predicted"/>
<dbReference type="Proteomes" id="UP001165065">
    <property type="component" value="Unassembled WGS sequence"/>
</dbReference>
<dbReference type="EMBL" id="BRYA01001569">
    <property type="protein sequence ID" value="GMI45508.1"/>
    <property type="molecule type" value="Genomic_DNA"/>
</dbReference>
<feature type="region of interest" description="Disordered" evidence="1">
    <location>
        <begin position="45"/>
        <end position="104"/>
    </location>
</feature>
<name>A0A9W7LD38_9STRA</name>
<dbReference type="AlphaFoldDB" id="A0A9W7LD38"/>
<feature type="compositionally biased region" description="Acidic residues" evidence="1">
    <location>
        <begin position="1"/>
        <end position="10"/>
    </location>
</feature>
<organism evidence="2 3">
    <name type="scientific">Triparma columacea</name>
    <dbReference type="NCBI Taxonomy" id="722753"/>
    <lineage>
        <taxon>Eukaryota</taxon>
        <taxon>Sar</taxon>
        <taxon>Stramenopiles</taxon>
        <taxon>Ochrophyta</taxon>
        <taxon>Bolidophyceae</taxon>
        <taxon>Parmales</taxon>
        <taxon>Triparmaceae</taxon>
        <taxon>Triparma</taxon>
    </lineage>
</organism>
<reference evidence="3" key="1">
    <citation type="journal article" date="2023" name="Commun. Biol.">
        <title>Genome analysis of Parmales, the sister group of diatoms, reveals the evolutionary specialization of diatoms from phago-mixotrophs to photoautotrophs.</title>
        <authorList>
            <person name="Ban H."/>
            <person name="Sato S."/>
            <person name="Yoshikawa S."/>
            <person name="Yamada K."/>
            <person name="Nakamura Y."/>
            <person name="Ichinomiya M."/>
            <person name="Sato N."/>
            <person name="Blanc-Mathieu R."/>
            <person name="Endo H."/>
            <person name="Kuwata A."/>
            <person name="Ogata H."/>
        </authorList>
    </citation>
    <scope>NUCLEOTIDE SEQUENCE [LARGE SCALE GENOMIC DNA]</scope>
</reference>
<feature type="region of interest" description="Disordered" evidence="1">
    <location>
        <begin position="1"/>
        <end position="22"/>
    </location>
</feature>
<sequence>MYGKESDDDSERGSEGRDNNGIADILKTLRRLEGKVDGNSSRIKEMEQEAGSTVPTSRVITTNNQHFPQNGDASSIESSDEGYGTMFHNVSPTRRTYPRSDKVGPCKACYQTTIMMKNANDNVADLEEHLTEVEKAAKER</sequence>
<evidence type="ECO:0000256" key="1">
    <source>
        <dbReference type="SAM" id="MobiDB-lite"/>
    </source>
</evidence>
<accession>A0A9W7LD38</accession>
<feature type="compositionally biased region" description="Polar residues" evidence="1">
    <location>
        <begin position="50"/>
        <end position="77"/>
    </location>
</feature>
<gene>
    <name evidence="2" type="ORF">TrCOL_g4579</name>
</gene>
<comment type="caution">
    <text evidence="2">The sequence shown here is derived from an EMBL/GenBank/DDBJ whole genome shotgun (WGS) entry which is preliminary data.</text>
</comment>
<evidence type="ECO:0000313" key="2">
    <source>
        <dbReference type="EMBL" id="GMI45508.1"/>
    </source>
</evidence>
<keyword evidence="3" id="KW-1185">Reference proteome</keyword>
<evidence type="ECO:0000313" key="3">
    <source>
        <dbReference type="Proteomes" id="UP001165065"/>
    </source>
</evidence>
<protein>
    <submittedName>
        <fullName evidence="2">Uncharacterized protein</fullName>
    </submittedName>
</protein>
<dbReference type="OrthoDB" id="10633139at2759"/>